<evidence type="ECO:0000259" key="7">
    <source>
        <dbReference type="Pfam" id="PF01551"/>
    </source>
</evidence>
<dbReference type="PANTHER" id="PTHR21666">
    <property type="entry name" value="PEPTIDASE-RELATED"/>
    <property type="match status" value="1"/>
</dbReference>
<keyword evidence="5" id="KW-0862">Zinc</keyword>
<dbReference type="CDD" id="cd12797">
    <property type="entry name" value="M23_peptidase"/>
    <property type="match status" value="1"/>
</dbReference>
<evidence type="ECO:0000256" key="3">
    <source>
        <dbReference type="ARBA" id="ARBA00022723"/>
    </source>
</evidence>
<keyword evidence="4" id="KW-0378">Hydrolase</keyword>
<keyword evidence="6" id="KW-0482">Metalloprotease</keyword>
<sequence length="446" mass="48923">MKRYLTFYAAVVLVGASCVLKQEALPCVTIAKSSQDELAVVQPEISQANVKLPVGPKKAVISTELITIEAGQSLIEALRPFNVRSHQVISLASAVRGWLDLNKIAVGTKLILTLDTNHQVTDVTFGLGFAKTLNVRLLEGKWHASESSMTTHQINQHAKLKIGDSLFGSALAADIPVSIINKLILVLSYRVDFQRALHASDELEILYNADILSLDSPLSARLKPKELLYISLSVAGKANTLYLHEDEHGDQAYYFSDGRTAHSFLLKTPLNGARLSSTYGKRKHPVLGFTRIHKGLDFGAPLGTPIFATGDGKVLKASWGGSFGNRVILQHQNNYRTLYAHLQGFAQGIKSGSSVKQGQVIGFLGNTGLTQARHLHYEVHKDGRPINPLSLEFSTVANSELTKQQFTQLSRSIEKIDAQVLKARQKHLEQHQITASINLQKESLSQ</sequence>
<dbReference type="Pfam" id="PF01551">
    <property type="entry name" value="Peptidase_M23"/>
    <property type="match status" value="1"/>
</dbReference>
<keyword evidence="9" id="KW-1185">Reference proteome</keyword>
<dbReference type="InterPro" id="IPR016047">
    <property type="entry name" value="M23ase_b-sheet_dom"/>
</dbReference>
<dbReference type="PATRIC" id="fig|1365250.3.peg.1498"/>
<dbReference type="RefSeq" id="WP_063357294.1">
    <property type="nucleotide sequence ID" value="NZ_AQHB01000035.1"/>
</dbReference>
<dbReference type="PANTHER" id="PTHR21666:SF288">
    <property type="entry name" value="CELL DIVISION PROTEIN YTFB"/>
    <property type="match status" value="1"/>
</dbReference>
<gene>
    <name evidence="8" type="ORF">N475_11370</name>
</gene>
<dbReference type="PROSITE" id="PS51257">
    <property type="entry name" value="PROKAR_LIPOPROTEIN"/>
    <property type="match status" value="1"/>
</dbReference>
<dbReference type="InterPro" id="IPR011055">
    <property type="entry name" value="Dup_hybrid_motif"/>
</dbReference>
<comment type="caution">
    <text evidence="8">The sequence shown here is derived from an EMBL/GenBank/DDBJ whole genome shotgun (WGS) entry which is preliminary data.</text>
</comment>
<dbReference type="Proteomes" id="UP000076643">
    <property type="component" value="Unassembled WGS sequence"/>
</dbReference>
<dbReference type="GO" id="GO:0046872">
    <property type="term" value="F:metal ion binding"/>
    <property type="evidence" value="ECO:0007669"/>
    <property type="project" value="UniProtKB-KW"/>
</dbReference>
<accession>A0A166XRS2</accession>
<protein>
    <recommendedName>
        <fullName evidence="7">M23ase beta-sheet core domain-containing protein</fullName>
    </recommendedName>
</protein>
<dbReference type="Gene3D" id="3.10.450.350">
    <property type="match status" value="1"/>
</dbReference>
<name>A0A166XRS2_9GAMM</name>
<dbReference type="EMBL" id="AUYB01000093">
    <property type="protein sequence ID" value="KZN40720.1"/>
    <property type="molecule type" value="Genomic_DNA"/>
</dbReference>
<evidence type="ECO:0000313" key="8">
    <source>
        <dbReference type="EMBL" id="KZN40720.1"/>
    </source>
</evidence>
<dbReference type="InterPro" id="IPR050570">
    <property type="entry name" value="Cell_wall_metabolism_enzyme"/>
</dbReference>
<evidence type="ECO:0000313" key="9">
    <source>
        <dbReference type="Proteomes" id="UP000076643"/>
    </source>
</evidence>
<dbReference type="SUPFAM" id="SSF51261">
    <property type="entry name" value="Duplicated hybrid motif"/>
    <property type="match status" value="1"/>
</dbReference>
<feature type="domain" description="M23ase beta-sheet core" evidence="7">
    <location>
        <begin position="292"/>
        <end position="388"/>
    </location>
</feature>
<dbReference type="GO" id="GO:0004222">
    <property type="term" value="F:metalloendopeptidase activity"/>
    <property type="evidence" value="ECO:0007669"/>
    <property type="project" value="TreeGrafter"/>
</dbReference>
<evidence type="ECO:0000256" key="5">
    <source>
        <dbReference type="ARBA" id="ARBA00022833"/>
    </source>
</evidence>
<evidence type="ECO:0000256" key="6">
    <source>
        <dbReference type="ARBA" id="ARBA00023049"/>
    </source>
</evidence>
<dbReference type="Gene3D" id="2.70.70.10">
    <property type="entry name" value="Glucose Permease (Domain IIA)"/>
    <property type="match status" value="1"/>
</dbReference>
<proteinExistence type="predicted"/>
<comment type="cofactor">
    <cofactor evidence="1">
        <name>Zn(2+)</name>
        <dbReference type="ChEBI" id="CHEBI:29105"/>
    </cofactor>
</comment>
<dbReference type="AlphaFoldDB" id="A0A166XRS2"/>
<keyword evidence="3" id="KW-0479">Metal-binding</keyword>
<organism evidence="8 9">
    <name type="scientific">Pseudoalteromonas luteoviolacea DSM 6061</name>
    <dbReference type="NCBI Taxonomy" id="1365250"/>
    <lineage>
        <taxon>Bacteria</taxon>
        <taxon>Pseudomonadati</taxon>
        <taxon>Pseudomonadota</taxon>
        <taxon>Gammaproteobacteria</taxon>
        <taxon>Alteromonadales</taxon>
        <taxon>Pseudoalteromonadaceae</taxon>
        <taxon>Pseudoalteromonas</taxon>
    </lineage>
</organism>
<dbReference type="GO" id="GO:0006508">
    <property type="term" value="P:proteolysis"/>
    <property type="evidence" value="ECO:0007669"/>
    <property type="project" value="UniProtKB-KW"/>
</dbReference>
<evidence type="ECO:0000256" key="1">
    <source>
        <dbReference type="ARBA" id="ARBA00001947"/>
    </source>
</evidence>
<evidence type="ECO:0000256" key="4">
    <source>
        <dbReference type="ARBA" id="ARBA00022801"/>
    </source>
</evidence>
<evidence type="ECO:0000256" key="2">
    <source>
        <dbReference type="ARBA" id="ARBA00022670"/>
    </source>
</evidence>
<reference evidence="8 9" key="1">
    <citation type="submission" date="2013-07" db="EMBL/GenBank/DDBJ databases">
        <title>Comparative Genomic and Metabolomic Analysis of Twelve Strains of Pseudoalteromonas luteoviolacea.</title>
        <authorList>
            <person name="Vynne N.G."/>
            <person name="Mansson M."/>
            <person name="Gram L."/>
        </authorList>
    </citation>
    <scope>NUCLEOTIDE SEQUENCE [LARGE SCALE GENOMIC DNA]</scope>
    <source>
        <strain evidence="8 9">DSM 6061</strain>
    </source>
</reference>
<keyword evidence="2" id="KW-0645">Protease</keyword>